<dbReference type="PANTHER" id="PTHR12215">
    <property type="entry name" value="PHOSPHOPANTETHEINE TRANSFERASE"/>
    <property type="match status" value="1"/>
</dbReference>
<gene>
    <name evidence="4" type="ORF">RM423_18795</name>
</gene>
<accession>A0ABU2JEM6</accession>
<feature type="domain" description="4'-phosphopantetheinyl transferase" evidence="3">
    <location>
        <begin position="130"/>
        <end position="210"/>
    </location>
</feature>
<evidence type="ECO:0000259" key="3">
    <source>
        <dbReference type="Pfam" id="PF01648"/>
    </source>
</evidence>
<dbReference type="Pfam" id="PF01648">
    <property type="entry name" value="ACPS"/>
    <property type="match status" value="1"/>
</dbReference>
<dbReference type="Gene3D" id="3.90.470.20">
    <property type="entry name" value="4'-phosphopantetheinyl transferase domain"/>
    <property type="match status" value="2"/>
</dbReference>
<dbReference type="SUPFAM" id="SSF56214">
    <property type="entry name" value="4'-phosphopantetheinyl transferase"/>
    <property type="match status" value="2"/>
</dbReference>
<reference evidence="5" key="1">
    <citation type="submission" date="2023-07" db="EMBL/GenBank/DDBJ databases">
        <title>30 novel species of actinomycetes from the DSMZ collection.</title>
        <authorList>
            <person name="Nouioui I."/>
        </authorList>
    </citation>
    <scope>NUCLEOTIDE SEQUENCE [LARGE SCALE GENOMIC DNA]</scope>
    <source>
        <strain evidence="5">DSM 44399</strain>
    </source>
</reference>
<dbReference type="PANTHER" id="PTHR12215:SF10">
    <property type="entry name" value="L-AMINOADIPATE-SEMIALDEHYDE DEHYDROGENASE-PHOSPHOPANTETHEINYL TRANSFERASE"/>
    <property type="match status" value="1"/>
</dbReference>
<keyword evidence="2 4" id="KW-0808">Transferase</keyword>
<evidence type="ECO:0000313" key="5">
    <source>
        <dbReference type="Proteomes" id="UP001183176"/>
    </source>
</evidence>
<evidence type="ECO:0000313" key="4">
    <source>
        <dbReference type="EMBL" id="MDT0263435.1"/>
    </source>
</evidence>
<name>A0ABU2JEM6_9ACTN</name>
<dbReference type="InterPro" id="IPR050559">
    <property type="entry name" value="P-Pant_transferase_sf"/>
</dbReference>
<dbReference type="Proteomes" id="UP001183176">
    <property type="component" value="Unassembled WGS sequence"/>
</dbReference>
<organism evidence="4 5">
    <name type="scientific">Jatrophihabitans lederbergiae</name>
    <dbReference type="NCBI Taxonomy" id="3075547"/>
    <lineage>
        <taxon>Bacteria</taxon>
        <taxon>Bacillati</taxon>
        <taxon>Actinomycetota</taxon>
        <taxon>Actinomycetes</taxon>
        <taxon>Jatrophihabitantales</taxon>
        <taxon>Jatrophihabitantaceae</taxon>
        <taxon>Jatrophihabitans</taxon>
    </lineage>
</organism>
<dbReference type="InterPro" id="IPR008278">
    <property type="entry name" value="4-PPantetheinyl_Trfase_dom"/>
</dbReference>
<evidence type="ECO:0000256" key="1">
    <source>
        <dbReference type="ARBA" id="ARBA00010990"/>
    </source>
</evidence>
<dbReference type="GO" id="GO:0016740">
    <property type="term" value="F:transferase activity"/>
    <property type="evidence" value="ECO:0007669"/>
    <property type="project" value="UniProtKB-KW"/>
</dbReference>
<protein>
    <submittedName>
        <fullName evidence="4">4'-phosphopantetheinyl transferase superfamily protein</fullName>
    </submittedName>
</protein>
<comment type="similarity">
    <text evidence="1">Belongs to the P-Pant transferase superfamily. Gsp/Sfp/HetI/AcpT family.</text>
</comment>
<dbReference type="RefSeq" id="WP_311424582.1">
    <property type="nucleotide sequence ID" value="NZ_JAVREH010000039.1"/>
</dbReference>
<proteinExistence type="inferred from homology"/>
<comment type="caution">
    <text evidence="4">The sequence shown here is derived from an EMBL/GenBank/DDBJ whole genome shotgun (WGS) entry which is preliminary data.</text>
</comment>
<dbReference type="EMBL" id="JAVREH010000039">
    <property type="protein sequence ID" value="MDT0263435.1"/>
    <property type="molecule type" value="Genomic_DNA"/>
</dbReference>
<dbReference type="InterPro" id="IPR037143">
    <property type="entry name" value="4-PPantetheinyl_Trfase_dom_sf"/>
</dbReference>
<keyword evidence="5" id="KW-1185">Reference proteome</keyword>
<sequence>MADVIETSTQGPLGRIASFSPDWDIPCGIWVADTQLCSNIGEPVLVAAERTRRASFRDAADRTRFEIGAGLLRSVAAILVGVDPGAVVVDRTCPTCGGQHGKPYIQNSGLHVSVSHSGTLVVVATTFAGAVGVDVEQVRSADISSLATRVCAPGESISGPAEFYPLWCRKEAVAKATGEGLVVPFSEVVVRPMTEQAGLEAYRGRPIACAMADLEVKTGYAGAVAVLAPGRLELRIHDGREVLLGRPG</sequence>
<evidence type="ECO:0000256" key="2">
    <source>
        <dbReference type="ARBA" id="ARBA00022679"/>
    </source>
</evidence>